<evidence type="ECO:0000313" key="1">
    <source>
        <dbReference type="EMBL" id="KXS99899.1"/>
    </source>
</evidence>
<organism evidence="1 2">
    <name type="scientific">Pseudocercospora eumusae</name>
    <dbReference type="NCBI Taxonomy" id="321146"/>
    <lineage>
        <taxon>Eukaryota</taxon>
        <taxon>Fungi</taxon>
        <taxon>Dikarya</taxon>
        <taxon>Ascomycota</taxon>
        <taxon>Pezizomycotina</taxon>
        <taxon>Dothideomycetes</taxon>
        <taxon>Dothideomycetidae</taxon>
        <taxon>Mycosphaerellales</taxon>
        <taxon>Mycosphaerellaceae</taxon>
        <taxon>Pseudocercospora</taxon>
    </lineage>
</organism>
<sequence>MDTRSQAERDAARDAVRDRVINTAELLDMILSYITDPIEMISLRVVNKAFCGAIDASNSLAESFLFIQKKSMVLPGPTMDAMYQKTEEVEEWVAKGLYNTQFLGIGTYCGGYDNAPYRYETEYGIKHLPRMVLDYDDKAQEGTLYVQPDDPTGLPSSTTIGLRARMFFTSHPIPVLRVEFLNRNCYGWTYHDDADYWERVEIKLKNPRLGEVLDICWRLRKIASIREKRMIRLIAEKKLRKSRRQEKKAWGGDDEDEVEEVEKCTCAPGKYCFQHWDWKDEVEEELLKICINRPEVDGKEI</sequence>
<protein>
    <recommendedName>
        <fullName evidence="3">F-box domain-containing protein</fullName>
    </recommendedName>
</protein>
<accession>A0A139HBS4</accession>
<dbReference type="OrthoDB" id="3650408at2759"/>
<proteinExistence type="predicted"/>
<reference evidence="1 2" key="1">
    <citation type="submission" date="2015-07" db="EMBL/GenBank/DDBJ databases">
        <title>Comparative genomics of the Sigatoka disease complex on banana suggests a link between parallel evolutionary changes in Pseudocercospora fijiensis and Pseudocercospora eumusae and increased virulence on the banana host.</title>
        <authorList>
            <person name="Chang T.-C."/>
            <person name="Salvucci A."/>
            <person name="Crous P.W."/>
            <person name="Stergiopoulos I."/>
        </authorList>
    </citation>
    <scope>NUCLEOTIDE SEQUENCE [LARGE SCALE GENOMIC DNA]</scope>
    <source>
        <strain evidence="1 2">CBS 114824</strain>
    </source>
</reference>
<comment type="caution">
    <text evidence="1">The sequence shown here is derived from an EMBL/GenBank/DDBJ whole genome shotgun (WGS) entry which is preliminary data.</text>
</comment>
<dbReference type="EMBL" id="LFZN01000083">
    <property type="protein sequence ID" value="KXS99899.1"/>
    <property type="molecule type" value="Genomic_DNA"/>
</dbReference>
<gene>
    <name evidence="1" type="ORF">AC578_917</name>
</gene>
<dbReference type="AlphaFoldDB" id="A0A139HBS4"/>
<evidence type="ECO:0000313" key="2">
    <source>
        <dbReference type="Proteomes" id="UP000070133"/>
    </source>
</evidence>
<evidence type="ECO:0008006" key="3">
    <source>
        <dbReference type="Google" id="ProtNLM"/>
    </source>
</evidence>
<keyword evidence="2" id="KW-1185">Reference proteome</keyword>
<name>A0A139HBS4_9PEZI</name>
<dbReference type="Proteomes" id="UP000070133">
    <property type="component" value="Unassembled WGS sequence"/>
</dbReference>